<evidence type="ECO:0000256" key="3">
    <source>
        <dbReference type="ARBA" id="ARBA00022705"/>
    </source>
</evidence>
<dbReference type="GO" id="GO:0017116">
    <property type="term" value="F:single-stranded DNA helicase activity"/>
    <property type="evidence" value="ECO:0007669"/>
    <property type="project" value="TreeGrafter"/>
</dbReference>
<dbReference type="InterPro" id="IPR027925">
    <property type="entry name" value="MCM_N"/>
</dbReference>
<dbReference type="SUPFAM" id="SSF52540">
    <property type="entry name" value="P-loop containing nucleoside triphosphate hydrolases"/>
    <property type="match status" value="1"/>
</dbReference>
<feature type="compositionally biased region" description="Low complexity" evidence="14">
    <location>
        <begin position="27"/>
        <end position="36"/>
    </location>
</feature>
<protein>
    <recommendedName>
        <fullName evidence="13">DNA replication licensing factor MCM4</fullName>
        <ecNumber evidence="13">3.6.4.12</ecNumber>
    </recommendedName>
</protein>
<dbReference type="PRINTS" id="PR01660">
    <property type="entry name" value="MCMPROTEIN4"/>
</dbReference>
<dbReference type="Pfam" id="PF14551">
    <property type="entry name" value="MCM_N"/>
    <property type="match status" value="1"/>
</dbReference>
<comment type="similarity">
    <text evidence="2 12">Belongs to the MCM family.</text>
</comment>
<dbReference type="GO" id="GO:0000347">
    <property type="term" value="C:THO complex"/>
    <property type="evidence" value="ECO:0007669"/>
    <property type="project" value="UniProtKB-ARBA"/>
</dbReference>
<keyword evidence="4 12" id="KW-0547">Nucleotide-binding</keyword>
<dbReference type="Gene3D" id="2.40.50.140">
    <property type="entry name" value="Nucleic acid-binding proteins"/>
    <property type="match status" value="1"/>
</dbReference>
<evidence type="ECO:0000259" key="15">
    <source>
        <dbReference type="PROSITE" id="PS50051"/>
    </source>
</evidence>
<dbReference type="Gene3D" id="3.30.1640.10">
    <property type="entry name" value="mini-chromosome maintenance (MCM) complex, chain A, domain 1"/>
    <property type="match status" value="1"/>
</dbReference>
<proteinExistence type="inferred from homology"/>
<feature type="compositionally biased region" description="Acidic residues" evidence="14">
    <location>
        <begin position="125"/>
        <end position="135"/>
    </location>
</feature>
<feature type="compositionally biased region" description="Polar residues" evidence="14">
    <location>
        <begin position="1"/>
        <end position="15"/>
    </location>
</feature>
<feature type="compositionally biased region" description="Low complexity" evidence="14">
    <location>
        <begin position="423"/>
        <end position="437"/>
    </location>
</feature>
<evidence type="ECO:0000256" key="5">
    <source>
        <dbReference type="ARBA" id="ARBA00022801"/>
    </source>
</evidence>
<comment type="caution">
    <text evidence="16">The sequence shown here is derived from an EMBL/GenBank/DDBJ whole genome shotgun (WGS) entry which is preliminary data.</text>
</comment>
<keyword evidence="17" id="KW-1185">Reference proteome</keyword>
<dbReference type="InterPro" id="IPR018525">
    <property type="entry name" value="MCM_CS"/>
</dbReference>
<keyword evidence="9 13" id="KW-0539">Nucleus</keyword>
<evidence type="ECO:0000313" key="16">
    <source>
        <dbReference type="EMBL" id="KAK9825234.1"/>
    </source>
</evidence>
<dbReference type="PRINTS" id="PR01657">
    <property type="entry name" value="MCMFAMILY"/>
</dbReference>
<evidence type="ECO:0000313" key="17">
    <source>
        <dbReference type="Proteomes" id="UP001438707"/>
    </source>
</evidence>
<dbReference type="InterPro" id="IPR031327">
    <property type="entry name" value="MCM"/>
</dbReference>
<evidence type="ECO:0000256" key="10">
    <source>
        <dbReference type="ARBA" id="ARBA00047995"/>
    </source>
</evidence>
<dbReference type="GO" id="GO:0042555">
    <property type="term" value="C:MCM complex"/>
    <property type="evidence" value="ECO:0007669"/>
    <property type="project" value="UniProtKB-UniRule"/>
</dbReference>
<dbReference type="InterPro" id="IPR036388">
    <property type="entry name" value="WH-like_DNA-bd_sf"/>
</dbReference>
<evidence type="ECO:0000256" key="14">
    <source>
        <dbReference type="SAM" id="MobiDB-lite"/>
    </source>
</evidence>
<dbReference type="PROSITE" id="PS00847">
    <property type="entry name" value="MCM_1"/>
    <property type="match status" value="1"/>
</dbReference>
<evidence type="ECO:0000256" key="1">
    <source>
        <dbReference type="ARBA" id="ARBA00004123"/>
    </source>
</evidence>
<evidence type="ECO:0000256" key="7">
    <source>
        <dbReference type="ARBA" id="ARBA00022840"/>
    </source>
</evidence>
<sequence length="883" mass="96481">MSEGQPSHSGFSGLSGSAGRFGNDGAGPSSPLPSLGNSQGEPADSLGGPQPSGSQPQDSLPRGGSQPSRQTGRPGRSGLQTSGLRSGSFGGTVGSIGPVQRSELGTSHLQTVNLQGRRRGHQAPEDDDPDNEDQGEQAYVWGTNINIENIKRRVTRFFDDYDVDDAGQSRYLKLIEQIVRDEAPVLNVDASNLWDHDQKLYSYLIHYPTEVIPIFDNLANEMAAAIQQAAALDHIEYSCLVKFYNVREKRVIRDLDPSDIGKLVAVSGMVTRASNVIPELRTARFKCFACGDEVAVDSVNGRVEEPSKCLNVSCGSSWTMQLQHNLSVFNDKQMVKMQENPNAIPEGETPHGVNMFAYDDLVDAAKPGDRVTITGVYKAAPLRISPRLRSLKAIFKTYLDVVHVAWDERAKLHKSQDKEKMRQSAQAQSTASAAEAAVPADNMDADGPMQVNETEVLDEEVDDKKQQFEEMARDPMIYQKLIDSIAPSIWQLDEVKKGVLCQLFGAGSKEFAGGRSRGDINVLLVGDPGVSKSQILGYVHKLAPRGIYTSGRGSSAVGLTAYVSKDPETREAVLESGALVLSDQGICCIDEFDKMSEGARSMLHEVMEQQTVSVAKAGIISTLNARTSVLASANPVKSRYEPRLSVIDNIQLPPSLISRFDLIYLVLDRVDESSDMRLAEHLIKLFYKDPKGDANKSVIQTEKLRDYIAYCRANCHPTISEAAATRLVETYVRMRSAGMSRKVITATPRQLESMIRLSQAWARMRLAKEVTAHDVDTVSELMQVAMQQAATDPTTGAIDMDKILTGISATDRTKLEQIASSLMSILDGTDGLRIDELVQQAQASTIQSVTLSQQEVMRALTQNTQAFELKGGKWHLRAAATMS</sequence>
<dbReference type="Pfam" id="PF17207">
    <property type="entry name" value="MCM_OB"/>
    <property type="match status" value="1"/>
</dbReference>
<evidence type="ECO:0000256" key="6">
    <source>
        <dbReference type="ARBA" id="ARBA00022806"/>
    </source>
</evidence>
<dbReference type="GO" id="GO:0006271">
    <property type="term" value="P:DNA strand elongation involved in DNA replication"/>
    <property type="evidence" value="ECO:0007669"/>
    <property type="project" value="TreeGrafter"/>
</dbReference>
<dbReference type="PROSITE" id="PS50051">
    <property type="entry name" value="MCM_2"/>
    <property type="match status" value="1"/>
</dbReference>
<evidence type="ECO:0000256" key="4">
    <source>
        <dbReference type="ARBA" id="ARBA00022741"/>
    </source>
</evidence>
<comment type="function">
    <text evidence="13">Acts as component of the MCM2-7 complex (MCM complex) which is the replicative helicase essential for 'once per cell cycle' DNA replication initiation and elongation in eukaryotic cells. The active ATPase sites in the MCM2-7 ring are formed through the interaction surfaces of two neighboring subunits such that a critical structure of a conserved arginine finger motif is provided in trans relative to the ATP-binding site of the Walker A box of the adjacent subunit. The six ATPase active sites, however, are likely to contribute differentially to the complex helicase activity.</text>
</comment>
<comment type="function">
    <text evidence="11">Probable component of the MCM2-7 complex (MCM complex) that may function as a DNA helicase and which is essential to undergo a single round of replication initiation and elongation per cell cycle in eukaryotic cells.</text>
</comment>
<feature type="compositionally biased region" description="Basic and acidic residues" evidence="14">
    <location>
        <begin position="412"/>
        <end position="422"/>
    </location>
</feature>
<dbReference type="FunFam" id="2.20.28.10:FF:000003">
    <property type="entry name" value="DNA helicase"/>
    <property type="match status" value="1"/>
</dbReference>
<evidence type="ECO:0000256" key="8">
    <source>
        <dbReference type="ARBA" id="ARBA00023125"/>
    </source>
</evidence>
<feature type="region of interest" description="Disordered" evidence="14">
    <location>
        <begin position="1"/>
        <end position="135"/>
    </location>
</feature>
<reference evidence="16 17" key="1">
    <citation type="journal article" date="2024" name="Nat. Commun.">
        <title>Phylogenomics reveals the evolutionary origins of lichenization in chlorophyte algae.</title>
        <authorList>
            <person name="Puginier C."/>
            <person name="Libourel C."/>
            <person name="Otte J."/>
            <person name="Skaloud P."/>
            <person name="Haon M."/>
            <person name="Grisel S."/>
            <person name="Petersen M."/>
            <person name="Berrin J.G."/>
            <person name="Delaux P.M."/>
            <person name="Dal Grande F."/>
            <person name="Keller J."/>
        </authorList>
    </citation>
    <scope>NUCLEOTIDE SEQUENCE [LARGE SCALE GENOMIC DNA]</scope>
    <source>
        <strain evidence="16 17">SAG 2145</strain>
    </source>
</reference>
<dbReference type="Gene3D" id="1.10.10.10">
    <property type="entry name" value="Winged helix-like DNA-binding domain superfamily/Winged helix DNA-binding domain"/>
    <property type="match status" value="1"/>
</dbReference>
<dbReference type="InterPro" id="IPR027417">
    <property type="entry name" value="P-loop_NTPase"/>
</dbReference>
<evidence type="ECO:0000256" key="2">
    <source>
        <dbReference type="ARBA" id="ARBA00008010"/>
    </source>
</evidence>
<dbReference type="GO" id="GO:1902975">
    <property type="term" value="P:mitotic DNA replication initiation"/>
    <property type="evidence" value="ECO:0007669"/>
    <property type="project" value="TreeGrafter"/>
</dbReference>
<keyword evidence="5 13" id="KW-0378">Hydrolase</keyword>
<feature type="region of interest" description="Disordered" evidence="14">
    <location>
        <begin position="412"/>
        <end position="446"/>
    </location>
</feature>
<dbReference type="SMART" id="SM00350">
    <property type="entry name" value="MCM"/>
    <property type="match status" value="1"/>
</dbReference>
<dbReference type="GO" id="GO:0000727">
    <property type="term" value="P:double-strand break repair via break-induced replication"/>
    <property type="evidence" value="ECO:0007669"/>
    <property type="project" value="TreeGrafter"/>
</dbReference>
<name>A0AAW1QVR5_9CHLO</name>
<dbReference type="FunFam" id="3.40.50.300:FF:000217">
    <property type="entry name" value="DNA helicase"/>
    <property type="match status" value="1"/>
</dbReference>
<dbReference type="GO" id="GO:0016787">
    <property type="term" value="F:hydrolase activity"/>
    <property type="evidence" value="ECO:0007669"/>
    <property type="project" value="UniProtKB-KW"/>
</dbReference>
<dbReference type="Pfam" id="PF17855">
    <property type="entry name" value="MCM_lid"/>
    <property type="match status" value="1"/>
</dbReference>
<dbReference type="SUPFAM" id="SSF50249">
    <property type="entry name" value="Nucleic acid-binding proteins"/>
    <property type="match status" value="1"/>
</dbReference>
<evidence type="ECO:0000256" key="12">
    <source>
        <dbReference type="RuleBase" id="RU004070"/>
    </source>
</evidence>
<keyword evidence="7 12" id="KW-0067">ATP-binding</keyword>
<keyword evidence="8 12" id="KW-0238">DNA-binding</keyword>
<dbReference type="Gene3D" id="3.40.50.300">
    <property type="entry name" value="P-loop containing nucleotide triphosphate hydrolases"/>
    <property type="match status" value="1"/>
</dbReference>
<feature type="compositionally biased region" description="Polar residues" evidence="14">
    <location>
        <begin position="103"/>
        <end position="114"/>
    </location>
</feature>
<dbReference type="InterPro" id="IPR001208">
    <property type="entry name" value="MCM_dom"/>
</dbReference>
<dbReference type="InterPro" id="IPR012340">
    <property type="entry name" value="NA-bd_OB-fold"/>
</dbReference>
<feature type="domain" description="MCM C-terminal AAA(+) ATPase" evidence="15">
    <location>
        <begin position="477"/>
        <end position="682"/>
    </location>
</feature>
<gene>
    <name evidence="16" type="ORF">WJX74_002324</name>
</gene>
<keyword evidence="3 13" id="KW-0235">DNA replication</keyword>
<dbReference type="Gene3D" id="2.20.28.10">
    <property type="match status" value="1"/>
</dbReference>
<dbReference type="InterPro" id="IPR033762">
    <property type="entry name" value="MCM_OB"/>
</dbReference>
<dbReference type="InterPro" id="IPR041562">
    <property type="entry name" value="MCM_lid"/>
</dbReference>
<evidence type="ECO:0000256" key="9">
    <source>
        <dbReference type="ARBA" id="ARBA00023242"/>
    </source>
</evidence>
<organism evidence="16 17">
    <name type="scientific">Apatococcus lobatus</name>
    <dbReference type="NCBI Taxonomy" id="904363"/>
    <lineage>
        <taxon>Eukaryota</taxon>
        <taxon>Viridiplantae</taxon>
        <taxon>Chlorophyta</taxon>
        <taxon>core chlorophytes</taxon>
        <taxon>Trebouxiophyceae</taxon>
        <taxon>Chlorellales</taxon>
        <taxon>Chlorellaceae</taxon>
        <taxon>Apatococcus</taxon>
    </lineage>
</organism>
<evidence type="ECO:0000256" key="11">
    <source>
        <dbReference type="ARBA" id="ARBA00053280"/>
    </source>
</evidence>
<comment type="subunit">
    <text evidence="13">Component of the MCM2-7 complex.</text>
</comment>
<dbReference type="PANTHER" id="PTHR11630:SF66">
    <property type="entry name" value="DNA REPLICATION LICENSING FACTOR MCM4"/>
    <property type="match status" value="1"/>
</dbReference>
<evidence type="ECO:0000256" key="13">
    <source>
        <dbReference type="RuleBase" id="RU368062"/>
    </source>
</evidence>
<keyword evidence="6 13" id="KW-0347">Helicase</keyword>
<dbReference type="GO" id="GO:0003697">
    <property type="term" value="F:single-stranded DNA binding"/>
    <property type="evidence" value="ECO:0007669"/>
    <property type="project" value="TreeGrafter"/>
</dbReference>
<comment type="catalytic activity">
    <reaction evidence="10 13">
        <text>ATP + H2O = ADP + phosphate + H(+)</text>
        <dbReference type="Rhea" id="RHEA:13065"/>
        <dbReference type="ChEBI" id="CHEBI:15377"/>
        <dbReference type="ChEBI" id="CHEBI:15378"/>
        <dbReference type="ChEBI" id="CHEBI:30616"/>
        <dbReference type="ChEBI" id="CHEBI:43474"/>
        <dbReference type="ChEBI" id="CHEBI:456216"/>
        <dbReference type="EC" id="3.6.4.12"/>
    </reaction>
</comment>
<accession>A0AAW1QVR5</accession>
<dbReference type="Proteomes" id="UP001438707">
    <property type="component" value="Unassembled WGS sequence"/>
</dbReference>
<dbReference type="EMBL" id="JALJOS010000025">
    <property type="protein sequence ID" value="KAK9825234.1"/>
    <property type="molecule type" value="Genomic_DNA"/>
</dbReference>
<dbReference type="InterPro" id="IPR008047">
    <property type="entry name" value="MCM_4"/>
</dbReference>
<dbReference type="PANTHER" id="PTHR11630">
    <property type="entry name" value="DNA REPLICATION LICENSING FACTOR MCM FAMILY MEMBER"/>
    <property type="match status" value="1"/>
</dbReference>
<comment type="subcellular location">
    <subcellularLocation>
        <location evidence="1">Nucleus</location>
    </subcellularLocation>
</comment>
<dbReference type="Pfam" id="PF00493">
    <property type="entry name" value="MCM"/>
    <property type="match status" value="1"/>
</dbReference>
<dbReference type="AlphaFoldDB" id="A0AAW1QVR5"/>
<dbReference type="GO" id="GO:0005524">
    <property type="term" value="F:ATP binding"/>
    <property type="evidence" value="ECO:0007669"/>
    <property type="project" value="UniProtKB-UniRule"/>
</dbReference>
<dbReference type="EC" id="3.6.4.12" evidence="13"/>